<sequence>MPQIEHADVSREDDRPTPSSTASSSSADISVARDIPIPGVSAELEKAETIRPVNSHQSSIVARTQSRAHSVLSRVRSRRPVAPFSHALSHAKTGPDVIVDFDGEDDPYRPLNWENRKKVITTVLYGFTTMGATFASSVYSSGTEQVAKEFHVGRTVSTLGTSLLLFGFGLGPLLWAPLSEVYGRKPAVMIPYFISAIFAFGTAAAKDIQTVMITRFFAGLFASAPVTNTGGVLGDIWTPKQRGVAIVGYAMAVVGGPTLGPIVGGAVVQTSYLGWRWTQYLTGILQMFILVLDVIFLDESYPPKLLVYKARRLRHETGNWALHAKHEEWDVSLQELGRKYLVRPFQLLFTPICFLVALYASFVYAILYAQLAAFPVVFQEIRGWNQVVGALPFLALLVGILFGACANVLNQKYYFRKLQQNKGKPVPEARLPPMMFGSVFFSGGLFIFAWTGDAKGVHWIAPVIGATCVGVGFFTIFQAALNYLIDTFRQYAASAVAANTFLRSVFAGAFPLFITPMLHKLGVGWGISIFGFFAVALIPIPYLFFVFGKRIRARGEFSKASTL</sequence>
<feature type="transmembrane region" description="Helical" evidence="6">
    <location>
        <begin position="246"/>
        <end position="268"/>
    </location>
</feature>
<keyword evidence="9" id="KW-1185">Reference proteome</keyword>
<accession>A0A5N5D5L8</accession>
<dbReference type="PANTHER" id="PTHR23502:SF59">
    <property type="entry name" value="MULTIDRUG TRANSPORTER, PUTATIVE (AFU_ORTHOLOGUE AFUA_1G10370)-RELATED"/>
    <property type="match status" value="1"/>
</dbReference>
<dbReference type="Pfam" id="PF07690">
    <property type="entry name" value="MFS_1"/>
    <property type="match status" value="1"/>
</dbReference>
<feature type="transmembrane region" description="Helical" evidence="6">
    <location>
        <begin position="119"/>
        <end position="139"/>
    </location>
</feature>
<dbReference type="SUPFAM" id="SSF103473">
    <property type="entry name" value="MFS general substrate transporter"/>
    <property type="match status" value="1"/>
</dbReference>
<dbReference type="EMBL" id="VCHE01000065">
    <property type="protein sequence ID" value="KAB2573056.1"/>
    <property type="molecule type" value="Genomic_DNA"/>
</dbReference>
<feature type="transmembrane region" description="Helical" evidence="6">
    <location>
        <begin position="491"/>
        <end position="513"/>
    </location>
</feature>
<keyword evidence="4 6" id="KW-0472">Membrane</keyword>
<dbReference type="InterPro" id="IPR011701">
    <property type="entry name" value="MFS"/>
</dbReference>
<keyword evidence="3 6" id="KW-1133">Transmembrane helix</keyword>
<evidence type="ECO:0000259" key="7">
    <source>
        <dbReference type="PROSITE" id="PS50850"/>
    </source>
</evidence>
<feature type="transmembrane region" description="Helical" evidence="6">
    <location>
        <begin position="280"/>
        <end position="297"/>
    </location>
</feature>
<evidence type="ECO:0000256" key="3">
    <source>
        <dbReference type="ARBA" id="ARBA00022989"/>
    </source>
</evidence>
<organism evidence="8 9">
    <name type="scientific">Lasiodiplodia theobromae</name>
    <dbReference type="NCBI Taxonomy" id="45133"/>
    <lineage>
        <taxon>Eukaryota</taxon>
        <taxon>Fungi</taxon>
        <taxon>Dikarya</taxon>
        <taxon>Ascomycota</taxon>
        <taxon>Pezizomycotina</taxon>
        <taxon>Dothideomycetes</taxon>
        <taxon>Dothideomycetes incertae sedis</taxon>
        <taxon>Botryosphaeriales</taxon>
        <taxon>Botryosphaeriaceae</taxon>
        <taxon>Lasiodiplodia</taxon>
    </lineage>
</organism>
<feature type="compositionally biased region" description="Low complexity" evidence="5">
    <location>
        <begin position="17"/>
        <end position="27"/>
    </location>
</feature>
<dbReference type="OrthoDB" id="9986881at2759"/>
<evidence type="ECO:0000313" key="8">
    <source>
        <dbReference type="EMBL" id="KAB2573056.1"/>
    </source>
</evidence>
<reference evidence="8 9" key="1">
    <citation type="journal article" date="2019" name="Sci. Rep.">
        <title>A multi-omics analysis of the grapevine pathogen Lasiodiplodia theobromae reveals that temperature affects the expression of virulence- and pathogenicity-related genes.</title>
        <authorList>
            <person name="Felix C."/>
            <person name="Meneses R."/>
            <person name="Goncalves M.F.M."/>
            <person name="Tilleman L."/>
            <person name="Duarte A.S."/>
            <person name="Jorrin-Novo J.V."/>
            <person name="Van de Peer Y."/>
            <person name="Deforce D."/>
            <person name="Van Nieuwerburgh F."/>
            <person name="Esteves A.C."/>
            <person name="Alves A."/>
        </authorList>
    </citation>
    <scope>NUCLEOTIDE SEQUENCE [LARGE SCALE GENOMIC DNA]</scope>
    <source>
        <strain evidence="8 9">LA-SOL3</strain>
    </source>
</reference>
<feature type="transmembrane region" description="Helical" evidence="6">
    <location>
        <begin position="159"/>
        <end position="176"/>
    </location>
</feature>
<feature type="transmembrane region" description="Helical" evidence="6">
    <location>
        <begin position="525"/>
        <end position="547"/>
    </location>
</feature>
<feature type="transmembrane region" description="Helical" evidence="6">
    <location>
        <begin position="457"/>
        <end position="484"/>
    </location>
</feature>
<comment type="subcellular location">
    <subcellularLocation>
        <location evidence="1">Membrane</location>
        <topology evidence="1">Multi-pass membrane protein</topology>
    </subcellularLocation>
</comment>
<feature type="transmembrane region" description="Helical" evidence="6">
    <location>
        <begin position="387"/>
        <end position="410"/>
    </location>
</feature>
<feature type="region of interest" description="Disordered" evidence="5">
    <location>
        <begin position="1"/>
        <end position="32"/>
    </location>
</feature>
<dbReference type="InterPro" id="IPR036259">
    <property type="entry name" value="MFS_trans_sf"/>
</dbReference>
<evidence type="ECO:0000256" key="6">
    <source>
        <dbReference type="SAM" id="Phobius"/>
    </source>
</evidence>
<evidence type="ECO:0000256" key="5">
    <source>
        <dbReference type="SAM" id="MobiDB-lite"/>
    </source>
</evidence>
<dbReference type="PANTHER" id="PTHR23502">
    <property type="entry name" value="MAJOR FACILITATOR SUPERFAMILY"/>
    <property type="match status" value="1"/>
</dbReference>
<dbReference type="Gene3D" id="1.20.1250.20">
    <property type="entry name" value="MFS general substrate transporter like domains"/>
    <property type="match status" value="1"/>
</dbReference>
<evidence type="ECO:0000256" key="1">
    <source>
        <dbReference type="ARBA" id="ARBA00004141"/>
    </source>
</evidence>
<dbReference type="GO" id="GO:0022857">
    <property type="term" value="F:transmembrane transporter activity"/>
    <property type="evidence" value="ECO:0007669"/>
    <property type="project" value="InterPro"/>
</dbReference>
<feature type="transmembrane region" description="Helical" evidence="6">
    <location>
        <begin position="347"/>
        <end position="367"/>
    </location>
</feature>
<evidence type="ECO:0000313" key="9">
    <source>
        <dbReference type="Proteomes" id="UP000325902"/>
    </source>
</evidence>
<gene>
    <name evidence="8" type="primary">bik6_0</name>
    <name evidence="8" type="ORF">DBV05_g8282</name>
</gene>
<dbReference type="FunFam" id="1.20.1250.20:FF:000011">
    <property type="entry name" value="MFS multidrug transporter, putative"/>
    <property type="match status" value="1"/>
</dbReference>
<dbReference type="GO" id="GO:0005886">
    <property type="term" value="C:plasma membrane"/>
    <property type="evidence" value="ECO:0007669"/>
    <property type="project" value="TreeGrafter"/>
</dbReference>
<proteinExistence type="predicted"/>
<evidence type="ECO:0000256" key="4">
    <source>
        <dbReference type="ARBA" id="ARBA00023136"/>
    </source>
</evidence>
<comment type="caution">
    <text evidence="8">The sequence shown here is derived from an EMBL/GenBank/DDBJ whole genome shotgun (WGS) entry which is preliminary data.</text>
</comment>
<feature type="compositionally biased region" description="Basic and acidic residues" evidence="5">
    <location>
        <begin position="1"/>
        <end position="16"/>
    </location>
</feature>
<dbReference type="Proteomes" id="UP000325902">
    <property type="component" value="Unassembled WGS sequence"/>
</dbReference>
<evidence type="ECO:0000256" key="2">
    <source>
        <dbReference type="ARBA" id="ARBA00022692"/>
    </source>
</evidence>
<name>A0A5N5D5L8_9PEZI</name>
<dbReference type="AlphaFoldDB" id="A0A5N5D5L8"/>
<protein>
    <submittedName>
        <fullName evidence="8">Efflux pump bik6</fullName>
    </submittedName>
</protein>
<feature type="transmembrane region" description="Helical" evidence="6">
    <location>
        <begin position="188"/>
        <end position="205"/>
    </location>
</feature>
<dbReference type="CDD" id="cd17323">
    <property type="entry name" value="MFS_Tpo1_MDR_like"/>
    <property type="match status" value="1"/>
</dbReference>
<dbReference type="InterPro" id="IPR020846">
    <property type="entry name" value="MFS_dom"/>
</dbReference>
<feature type="domain" description="Major facilitator superfamily (MFS) profile" evidence="7">
    <location>
        <begin position="119"/>
        <end position="552"/>
    </location>
</feature>
<keyword evidence="2 6" id="KW-0812">Transmembrane</keyword>
<dbReference type="PROSITE" id="PS50850">
    <property type="entry name" value="MFS"/>
    <property type="match status" value="1"/>
</dbReference>
<feature type="transmembrane region" description="Helical" evidence="6">
    <location>
        <begin position="431"/>
        <end position="451"/>
    </location>
</feature>